<proteinExistence type="inferred from homology"/>
<dbReference type="EC" id="2.6.1.-" evidence="3"/>
<name>Q2W0K9_PARM1</name>
<dbReference type="KEGG" id="mag:amb3812"/>
<dbReference type="InterPro" id="IPR004839">
    <property type="entry name" value="Aminotransferase_I/II_large"/>
</dbReference>
<protein>
    <recommendedName>
        <fullName evidence="3">Aminotransferase</fullName>
        <ecNumber evidence="3">2.6.1.-</ecNumber>
    </recommendedName>
</protein>
<sequence>MAGLQEAAASPVVVVVNPNNPDGRVVAPEDLLDLAARQAARGGLLVVDEAFGDERPELSLTSRLGPGLVVLRSFGKFFGLAGIRLGFAVAEEGLAARLTDHLGPWPVSGPAIELGAQALADRVWTEATITRLRDAAARLGDILTRTGLEDLGGTFLFRLARHHQAPALYERLGRAGILVRAFAFRPDILRFGLPGSEADEQRLRATLAG</sequence>
<dbReference type="InterPro" id="IPR015424">
    <property type="entry name" value="PyrdxlP-dep_Trfase"/>
</dbReference>
<dbReference type="InterPro" id="IPR004838">
    <property type="entry name" value="NHTrfase_class1_PyrdxlP-BS"/>
</dbReference>
<comment type="similarity">
    <text evidence="3">Belongs to the class-I pyridoxal-phosphate-dependent aminotransferase family.</text>
</comment>
<dbReference type="InterPro" id="IPR015422">
    <property type="entry name" value="PyrdxlP-dep_Trfase_small"/>
</dbReference>
<dbReference type="EMBL" id="AP007255">
    <property type="protein sequence ID" value="BAE52616.1"/>
    <property type="molecule type" value="Genomic_DNA"/>
</dbReference>
<evidence type="ECO:0000256" key="2">
    <source>
        <dbReference type="ARBA" id="ARBA00022898"/>
    </source>
</evidence>
<evidence type="ECO:0000256" key="1">
    <source>
        <dbReference type="ARBA" id="ARBA00001933"/>
    </source>
</evidence>
<organism evidence="5 6">
    <name type="scientific">Paramagnetospirillum magneticum (strain ATCC 700264 / AMB-1)</name>
    <name type="common">Magnetospirillum magneticum</name>
    <dbReference type="NCBI Taxonomy" id="342108"/>
    <lineage>
        <taxon>Bacteria</taxon>
        <taxon>Pseudomonadati</taxon>
        <taxon>Pseudomonadota</taxon>
        <taxon>Alphaproteobacteria</taxon>
        <taxon>Rhodospirillales</taxon>
        <taxon>Magnetospirillaceae</taxon>
        <taxon>Paramagnetospirillum</taxon>
    </lineage>
</organism>
<dbReference type="Pfam" id="PF00155">
    <property type="entry name" value="Aminotran_1_2"/>
    <property type="match status" value="1"/>
</dbReference>
<comment type="cofactor">
    <cofactor evidence="1 3">
        <name>pyridoxal 5'-phosphate</name>
        <dbReference type="ChEBI" id="CHEBI:597326"/>
    </cofactor>
</comment>
<dbReference type="GO" id="GO:0008483">
    <property type="term" value="F:transaminase activity"/>
    <property type="evidence" value="ECO:0007669"/>
    <property type="project" value="UniProtKB-KW"/>
</dbReference>
<dbReference type="GO" id="GO:0030170">
    <property type="term" value="F:pyridoxal phosphate binding"/>
    <property type="evidence" value="ECO:0007669"/>
    <property type="project" value="InterPro"/>
</dbReference>
<dbReference type="AlphaFoldDB" id="Q2W0K9"/>
<dbReference type="Proteomes" id="UP000007058">
    <property type="component" value="Chromosome"/>
</dbReference>
<accession>Q2W0K9</accession>
<dbReference type="PANTHER" id="PTHR42885:SF1">
    <property type="entry name" value="THREONINE-PHOSPHATE DECARBOXYLASE"/>
    <property type="match status" value="1"/>
</dbReference>
<feature type="domain" description="Aminotransferase class I/classII large" evidence="4">
    <location>
        <begin position="8"/>
        <end position="197"/>
    </location>
</feature>
<keyword evidence="3 5" id="KW-0032">Aminotransferase</keyword>
<dbReference type="SUPFAM" id="SSF53383">
    <property type="entry name" value="PLP-dependent transferases"/>
    <property type="match status" value="1"/>
</dbReference>
<keyword evidence="2" id="KW-0663">Pyridoxal phosphate</keyword>
<evidence type="ECO:0000256" key="3">
    <source>
        <dbReference type="RuleBase" id="RU000481"/>
    </source>
</evidence>
<evidence type="ECO:0000259" key="4">
    <source>
        <dbReference type="Pfam" id="PF00155"/>
    </source>
</evidence>
<dbReference type="PANTHER" id="PTHR42885">
    <property type="entry name" value="HISTIDINOL-PHOSPHATE AMINOTRANSFERASE-RELATED"/>
    <property type="match status" value="1"/>
</dbReference>
<evidence type="ECO:0000313" key="6">
    <source>
        <dbReference type="Proteomes" id="UP000007058"/>
    </source>
</evidence>
<dbReference type="PROSITE" id="PS00105">
    <property type="entry name" value="AA_TRANSFER_CLASS_1"/>
    <property type="match status" value="1"/>
</dbReference>
<gene>
    <name evidence="5" type="ordered locus">amb3812</name>
</gene>
<keyword evidence="6" id="KW-1185">Reference proteome</keyword>
<reference evidence="5 6" key="1">
    <citation type="journal article" date="2005" name="DNA Res.">
        <title>Complete genome sequence of the facultative anaerobic magnetotactic bacterium Magnetospirillum sp. strain AMB-1.</title>
        <authorList>
            <person name="Matsunaga T."/>
            <person name="Okamura Y."/>
            <person name="Fukuda Y."/>
            <person name="Wahyudi A.T."/>
            <person name="Murase Y."/>
            <person name="Takeyama H."/>
        </authorList>
    </citation>
    <scope>NUCLEOTIDE SEQUENCE [LARGE SCALE GENOMIC DNA]</scope>
    <source>
        <strain evidence="6">ATCC 700264 / AMB-1</strain>
    </source>
</reference>
<keyword evidence="3" id="KW-0808">Transferase</keyword>
<dbReference type="STRING" id="342108.amb3812"/>
<dbReference type="InterPro" id="IPR015421">
    <property type="entry name" value="PyrdxlP-dep_Trfase_major"/>
</dbReference>
<dbReference type="Gene3D" id="3.40.640.10">
    <property type="entry name" value="Type I PLP-dependent aspartate aminotransferase-like (Major domain)"/>
    <property type="match status" value="1"/>
</dbReference>
<dbReference type="HOGENOM" id="CLU_1275673_0_0_5"/>
<dbReference type="Gene3D" id="3.90.1150.10">
    <property type="entry name" value="Aspartate Aminotransferase, domain 1"/>
    <property type="match status" value="1"/>
</dbReference>
<evidence type="ECO:0000313" key="5">
    <source>
        <dbReference type="EMBL" id="BAE52616.1"/>
    </source>
</evidence>